<dbReference type="STRING" id="1380566.A0A179FG44"/>
<dbReference type="SUPFAM" id="SSF57701">
    <property type="entry name" value="Zn2/Cys6 DNA-binding domain"/>
    <property type="match status" value="1"/>
</dbReference>
<evidence type="ECO:0000313" key="5">
    <source>
        <dbReference type="EMBL" id="OAQ64318.2"/>
    </source>
</evidence>
<dbReference type="GO" id="GO:0008270">
    <property type="term" value="F:zinc ion binding"/>
    <property type="evidence" value="ECO:0007669"/>
    <property type="project" value="InterPro"/>
</dbReference>
<dbReference type="InterPro" id="IPR050613">
    <property type="entry name" value="Sec_Metabolite_Reg"/>
</dbReference>
<dbReference type="Gene3D" id="4.10.240.10">
    <property type="entry name" value="Zn(2)-C6 fungal-type DNA-binding domain"/>
    <property type="match status" value="1"/>
</dbReference>
<sequence>MEESSAEPVRHRIACTECQRRKQKCNREWPCIHCQRRKVADKCRFNLPAPPQSRSGKGTLTTESKKRHADWGTAEPPANSDAEGSIQSFGYAAAEMLARLGIADKDDDPGDGQYWTSAATCSMLDRVLKQLPKRSRVVQHADMTTRLSIETEMGDNIDAISQKYHSLAQELGNVIPMGYHHIYRCQWLLHSTYWFVSQGKYMESWHVLSAAAREASELGLAKDMESGRLPQFDREMRRRVWQISAGLSRSTIISWPDVEIVFPSLTMDGCDPSPILHMRLQSEVITNLAVEYPNPNAVVTPEQIQHYQGLISGWARSFPPVYALDKPDTTQDSDNPWIGFNRYYLHTIYYFFMLTPIRPYMAKEYPQESDEAEVTIRTKGIEYCLGNLRSDAKWVEHISKHGGGFHFMLFSLLDTVALLSTTLMKDTHKTITNLVEIYDEVNNALTLLAGIRETSSTATMAYYALGKVVEGFPKPASSIQQQKKQKRDDSQAPSAHPPKGHLPHNTINPAMLHDSSESSPESHGPMMTPGTTPSPRHDVGADDFASRNSPQYAPDPTDNSSIDERILQTAEQSGDEGHHIDRGSQHVGLDETLLSFDGLTAIWDGDNIDWDLIEHTRRR</sequence>
<evidence type="ECO:0000259" key="4">
    <source>
        <dbReference type="PROSITE" id="PS50048"/>
    </source>
</evidence>
<dbReference type="InterPro" id="IPR036864">
    <property type="entry name" value="Zn2-C6_fun-type_DNA-bd_sf"/>
</dbReference>
<dbReference type="KEGG" id="pchm:VFPPC_05604"/>
<evidence type="ECO:0000256" key="1">
    <source>
        <dbReference type="ARBA" id="ARBA00004123"/>
    </source>
</evidence>
<dbReference type="GO" id="GO:0000981">
    <property type="term" value="F:DNA-binding transcription factor activity, RNA polymerase II-specific"/>
    <property type="evidence" value="ECO:0007669"/>
    <property type="project" value="InterPro"/>
</dbReference>
<dbReference type="EMBL" id="LSBJ02000005">
    <property type="protein sequence ID" value="OAQ64318.2"/>
    <property type="molecule type" value="Genomic_DNA"/>
</dbReference>
<feature type="compositionally biased region" description="Polar residues" evidence="3">
    <location>
        <begin position="52"/>
        <end position="62"/>
    </location>
</feature>
<dbReference type="Proteomes" id="UP000078397">
    <property type="component" value="Unassembled WGS sequence"/>
</dbReference>
<proteinExistence type="predicted"/>
<dbReference type="AlphaFoldDB" id="A0A179FG44"/>
<keyword evidence="6" id="KW-1185">Reference proteome</keyword>
<dbReference type="Pfam" id="PF00172">
    <property type="entry name" value="Zn_clus"/>
    <property type="match status" value="1"/>
</dbReference>
<dbReference type="PANTHER" id="PTHR31001">
    <property type="entry name" value="UNCHARACTERIZED TRANSCRIPTIONAL REGULATORY PROTEIN"/>
    <property type="match status" value="1"/>
</dbReference>
<dbReference type="CDD" id="cd12148">
    <property type="entry name" value="fungal_TF_MHR"/>
    <property type="match status" value="1"/>
</dbReference>
<evidence type="ECO:0000313" key="6">
    <source>
        <dbReference type="Proteomes" id="UP000078397"/>
    </source>
</evidence>
<comment type="subcellular location">
    <subcellularLocation>
        <location evidence="1">Nucleus</location>
    </subcellularLocation>
</comment>
<accession>A0A179FG44</accession>
<dbReference type="GeneID" id="28848763"/>
<dbReference type="OrthoDB" id="5344325at2759"/>
<feature type="domain" description="Zn(2)-C6 fungal-type" evidence="4">
    <location>
        <begin position="14"/>
        <end position="45"/>
    </location>
</feature>
<feature type="region of interest" description="Disordered" evidence="3">
    <location>
        <begin position="46"/>
        <end position="83"/>
    </location>
</feature>
<evidence type="ECO:0000256" key="2">
    <source>
        <dbReference type="ARBA" id="ARBA00023242"/>
    </source>
</evidence>
<reference evidence="5 6" key="1">
    <citation type="journal article" date="2016" name="PLoS Pathog.">
        <title>Biosynthesis of antibiotic leucinostatins in bio-control fungus Purpureocillium lilacinum and their inhibition on phytophthora revealed by genome mining.</title>
        <authorList>
            <person name="Wang G."/>
            <person name="Liu Z."/>
            <person name="Lin R."/>
            <person name="Li E."/>
            <person name="Mao Z."/>
            <person name="Ling J."/>
            <person name="Yang Y."/>
            <person name="Yin W.B."/>
            <person name="Xie B."/>
        </authorList>
    </citation>
    <scope>NUCLEOTIDE SEQUENCE [LARGE SCALE GENOMIC DNA]</scope>
    <source>
        <strain evidence="5">170</strain>
    </source>
</reference>
<name>A0A179FG44_METCM</name>
<feature type="region of interest" description="Disordered" evidence="3">
    <location>
        <begin position="475"/>
        <end position="561"/>
    </location>
</feature>
<dbReference type="CDD" id="cd00067">
    <property type="entry name" value="GAL4"/>
    <property type="match status" value="1"/>
</dbReference>
<dbReference type="InterPro" id="IPR001138">
    <property type="entry name" value="Zn2Cys6_DnaBD"/>
</dbReference>
<dbReference type="RefSeq" id="XP_022284271.1">
    <property type="nucleotide sequence ID" value="XM_022428468.1"/>
</dbReference>
<dbReference type="PANTHER" id="PTHR31001:SF84">
    <property type="entry name" value="FUNGAL SPECIFIC TRANSCRIPTION FACTOR"/>
    <property type="match status" value="1"/>
</dbReference>
<dbReference type="SMART" id="SM00066">
    <property type="entry name" value="GAL4"/>
    <property type="match status" value="1"/>
</dbReference>
<dbReference type="PROSITE" id="PS50048">
    <property type="entry name" value="ZN2_CY6_FUNGAL_2"/>
    <property type="match status" value="1"/>
</dbReference>
<evidence type="ECO:0000256" key="3">
    <source>
        <dbReference type="SAM" id="MobiDB-lite"/>
    </source>
</evidence>
<dbReference type="GO" id="GO:0005634">
    <property type="term" value="C:nucleus"/>
    <property type="evidence" value="ECO:0007669"/>
    <property type="project" value="UniProtKB-SubCell"/>
</dbReference>
<protein>
    <submittedName>
        <fullName evidence="5">Fungal transcriptional regulatory protein</fullName>
    </submittedName>
</protein>
<keyword evidence="2" id="KW-0539">Nucleus</keyword>
<comment type="caution">
    <text evidence="5">The sequence shown here is derived from an EMBL/GenBank/DDBJ whole genome shotgun (WGS) entry which is preliminary data.</text>
</comment>
<gene>
    <name evidence="5" type="ORF">VFPPC_05604</name>
</gene>
<organism evidence="5 6">
    <name type="scientific">Pochonia chlamydosporia 170</name>
    <dbReference type="NCBI Taxonomy" id="1380566"/>
    <lineage>
        <taxon>Eukaryota</taxon>
        <taxon>Fungi</taxon>
        <taxon>Dikarya</taxon>
        <taxon>Ascomycota</taxon>
        <taxon>Pezizomycotina</taxon>
        <taxon>Sordariomycetes</taxon>
        <taxon>Hypocreomycetidae</taxon>
        <taxon>Hypocreales</taxon>
        <taxon>Clavicipitaceae</taxon>
        <taxon>Pochonia</taxon>
    </lineage>
</organism>
<feature type="compositionally biased region" description="Low complexity" evidence="3">
    <location>
        <begin position="524"/>
        <end position="533"/>
    </location>
</feature>